<proteinExistence type="predicted"/>
<evidence type="ECO:0000259" key="2">
    <source>
        <dbReference type="Pfam" id="PF13505"/>
    </source>
</evidence>
<protein>
    <submittedName>
        <fullName evidence="3">Outer surface protein</fullName>
    </submittedName>
</protein>
<organism evidence="3 4">
    <name type="scientific">Hyphomicrobium sulfonivorans</name>
    <dbReference type="NCBI Taxonomy" id="121290"/>
    <lineage>
        <taxon>Bacteria</taxon>
        <taxon>Pseudomonadati</taxon>
        <taxon>Pseudomonadota</taxon>
        <taxon>Alphaproteobacteria</taxon>
        <taxon>Hyphomicrobiales</taxon>
        <taxon>Hyphomicrobiaceae</taxon>
        <taxon>Hyphomicrobium</taxon>
    </lineage>
</organism>
<dbReference type="Pfam" id="PF13505">
    <property type="entry name" value="OMP_b-brl"/>
    <property type="match status" value="1"/>
</dbReference>
<keyword evidence="4" id="KW-1185">Reference proteome</keyword>
<gene>
    <name evidence="3" type="ORF">APY04_3424</name>
</gene>
<dbReference type="PATRIC" id="fig|121290.4.peg.1786"/>
<dbReference type="SUPFAM" id="SSF56925">
    <property type="entry name" value="OMPA-like"/>
    <property type="match status" value="1"/>
</dbReference>
<dbReference type="AlphaFoldDB" id="A0A109B8Q2"/>
<dbReference type="InterPro" id="IPR027385">
    <property type="entry name" value="Beta-barrel_OMP"/>
</dbReference>
<dbReference type="Proteomes" id="UP000059074">
    <property type="component" value="Unassembled WGS sequence"/>
</dbReference>
<sequence length="255" mass="27376">MIAPMASMALADGDPYYSNGINPSGIRTPVPAPIPVPVYEAEWYFRGDFAAGFGGSPSVNVLGANLAQQVLGTSTRSDSFEPSFTGGVGVGYVWGPYFRTDLTVDMHSIMSTKQTVSGLDAFNNATTGVDRTKWMSTILMLNAYYDIRTGTPWTPYIGGGLGFAVNQGTRNIDYTTATPGGSFSTGDRSTQVQFAGAAMVGFTYEFSSFWALDVNYRFLHVGGPSVSSSPNYASTVEFGSLNEHQIRAGLRFYVN</sequence>
<dbReference type="InterPro" id="IPR011250">
    <property type="entry name" value="OMP/PagP_B-barrel"/>
</dbReference>
<accession>A0A109B8Q2</accession>
<evidence type="ECO:0000313" key="3">
    <source>
        <dbReference type="EMBL" id="KWT64160.1"/>
    </source>
</evidence>
<reference evidence="3 4" key="1">
    <citation type="submission" date="2015-10" db="EMBL/GenBank/DDBJ databases">
        <title>Transcriptomic analysis of a linuron degrading triple-species bacterial consortium.</title>
        <authorList>
            <person name="Albers P."/>
        </authorList>
    </citation>
    <scope>NUCLEOTIDE SEQUENCE [LARGE SCALE GENOMIC DNA]</scope>
    <source>
        <strain evidence="3 4">WDL6</strain>
    </source>
</reference>
<dbReference type="EMBL" id="LMTR01000094">
    <property type="protein sequence ID" value="KWT64160.1"/>
    <property type="molecule type" value="Genomic_DNA"/>
</dbReference>
<dbReference type="Gene3D" id="2.40.160.20">
    <property type="match status" value="1"/>
</dbReference>
<name>A0A109B8Q2_HYPSL</name>
<feature type="domain" description="Outer membrane protein beta-barrel" evidence="2">
    <location>
        <begin position="63"/>
        <end position="251"/>
    </location>
</feature>
<keyword evidence="1" id="KW-0732">Signal</keyword>
<evidence type="ECO:0000313" key="4">
    <source>
        <dbReference type="Proteomes" id="UP000059074"/>
    </source>
</evidence>
<comment type="caution">
    <text evidence="3">The sequence shown here is derived from an EMBL/GenBank/DDBJ whole genome shotgun (WGS) entry which is preliminary data.</text>
</comment>
<dbReference type="STRING" id="121290.APY04_3424"/>
<evidence type="ECO:0000256" key="1">
    <source>
        <dbReference type="ARBA" id="ARBA00022729"/>
    </source>
</evidence>